<dbReference type="AlphaFoldDB" id="A0A2B7Z0W3"/>
<dbReference type="Pfam" id="PF13350">
    <property type="entry name" value="Y_phosphatase3"/>
    <property type="match status" value="1"/>
</dbReference>
<dbReference type="Proteomes" id="UP000224634">
    <property type="component" value="Unassembled WGS sequence"/>
</dbReference>
<dbReference type="InterPro" id="IPR026893">
    <property type="entry name" value="Tyr/Ser_Pase_IphP-type"/>
</dbReference>
<evidence type="ECO:0000313" key="2">
    <source>
        <dbReference type="Proteomes" id="UP000224634"/>
    </source>
</evidence>
<proteinExistence type="predicted"/>
<dbReference type="OrthoDB" id="449382at2759"/>
<protein>
    <submittedName>
        <fullName evidence="1">Uncharacterized protein</fullName>
    </submittedName>
</protein>
<dbReference type="STRING" id="1447883.A0A2B7Z0W3"/>
<dbReference type="GO" id="GO:0004721">
    <property type="term" value="F:phosphoprotein phosphatase activity"/>
    <property type="evidence" value="ECO:0007669"/>
    <property type="project" value="InterPro"/>
</dbReference>
<organism evidence="1 2">
    <name type="scientific">Polytolypa hystricis (strain UAMH7299)</name>
    <dbReference type="NCBI Taxonomy" id="1447883"/>
    <lineage>
        <taxon>Eukaryota</taxon>
        <taxon>Fungi</taxon>
        <taxon>Dikarya</taxon>
        <taxon>Ascomycota</taxon>
        <taxon>Pezizomycotina</taxon>
        <taxon>Eurotiomycetes</taxon>
        <taxon>Eurotiomycetidae</taxon>
        <taxon>Onygenales</taxon>
        <taxon>Onygenales incertae sedis</taxon>
        <taxon>Polytolypa</taxon>
    </lineage>
</organism>
<gene>
    <name evidence="1" type="ORF">AJ80_01532</name>
</gene>
<comment type="caution">
    <text evidence="1">The sequence shown here is derived from an EMBL/GenBank/DDBJ whole genome shotgun (WGS) entry which is preliminary data.</text>
</comment>
<sequence length="106" mass="12028">MMGQIGLRRHYIYRCGEPTKATEETINKIRSLGVTHIFDLRSIPEIKQFQVSGSAGSVPNWPGVERVYCLVFLEDSYDPVSLARRHADYKGENPQDILNAYSAILK</sequence>
<evidence type="ECO:0000313" key="1">
    <source>
        <dbReference type="EMBL" id="PGH26768.1"/>
    </source>
</evidence>
<dbReference type="SUPFAM" id="SSF52799">
    <property type="entry name" value="(Phosphotyrosine protein) phosphatases II"/>
    <property type="match status" value="1"/>
</dbReference>
<accession>A0A2B7Z0W3</accession>
<reference evidence="1 2" key="1">
    <citation type="submission" date="2017-10" db="EMBL/GenBank/DDBJ databases">
        <title>Comparative genomics in systemic dimorphic fungi from Ajellomycetaceae.</title>
        <authorList>
            <person name="Munoz J.F."/>
            <person name="Mcewen J.G."/>
            <person name="Clay O.K."/>
            <person name="Cuomo C.A."/>
        </authorList>
    </citation>
    <scope>NUCLEOTIDE SEQUENCE [LARGE SCALE GENOMIC DNA]</scope>
    <source>
        <strain evidence="1 2">UAMH7299</strain>
    </source>
</reference>
<keyword evidence="2" id="KW-1185">Reference proteome</keyword>
<dbReference type="Gene3D" id="3.90.190.10">
    <property type="entry name" value="Protein tyrosine phosphatase superfamily"/>
    <property type="match status" value="1"/>
</dbReference>
<dbReference type="InterPro" id="IPR029021">
    <property type="entry name" value="Prot-tyrosine_phosphatase-like"/>
</dbReference>
<dbReference type="EMBL" id="PDNA01000013">
    <property type="protein sequence ID" value="PGH26768.1"/>
    <property type="molecule type" value="Genomic_DNA"/>
</dbReference>
<name>A0A2B7Z0W3_POLH7</name>